<feature type="domain" description="GSCFA" evidence="2">
    <location>
        <begin position="55"/>
        <end position="324"/>
    </location>
</feature>
<comment type="caution">
    <text evidence="3">The sequence shown here is derived from an EMBL/GenBank/DDBJ whole genome shotgun (WGS) entry which is preliminary data.</text>
</comment>
<dbReference type="Pfam" id="PF08885">
    <property type="entry name" value="GSCFA"/>
    <property type="match status" value="1"/>
</dbReference>
<organism evidence="3 4">
    <name type="scientific">Sulfitobacter aestuariivivens</name>
    <dbReference type="NCBI Taxonomy" id="2766981"/>
    <lineage>
        <taxon>Bacteria</taxon>
        <taxon>Pseudomonadati</taxon>
        <taxon>Pseudomonadota</taxon>
        <taxon>Alphaproteobacteria</taxon>
        <taxon>Rhodobacterales</taxon>
        <taxon>Roseobacteraceae</taxon>
        <taxon>Sulfitobacter</taxon>
    </lineage>
</organism>
<protein>
    <submittedName>
        <fullName evidence="3">GSCFA domain-containing protein</fullName>
    </submittedName>
</protein>
<dbReference type="RefSeq" id="WP_191073447.1">
    <property type="nucleotide sequence ID" value="NZ_JACTAG010000001.1"/>
</dbReference>
<name>A0A927D0X9_9RHOB</name>
<accession>A0A927D0X9</accession>
<dbReference type="AlphaFoldDB" id="A0A927D0X9"/>
<evidence type="ECO:0000259" key="2">
    <source>
        <dbReference type="Pfam" id="PF08885"/>
    </source>
</evidence>
<evidence type="ECO:0000313" key="4">
    <source>
        <dbReference type="Proteomes" id="UP000635142"/>
    </source>
</evidence>
<gene>
    <name evidence="3" type="ORF">H9Q16_00570</name>
</gene>
<reference evidence="3" key="1">
    <citation type="submission" date="2020-08" db="EMBL/GenBank/DDBJ databases">
        <title>Sulfitobacter aestuariivivens sp. nov., isolated from a tidal flat.</title>
        <authorList>
            <person name="Park S."/>
            <person name="Yoon J.-H."/>
        </authorList>
    </citation>
    <scope>NUCLEOTIDE SEQUENCE</scope>
    <source>
        <strain evidence="3">TSTF-M16</strain>
    </source>
</reference>
<evidence type="ECO:0000256" key="1">
    <source>
        <dbReference type="SAM" id="MobiDB-lite"/>
    </source>
</evidence>
<sequence>MSGKTPNARTRAAPQPNPYTDLDDKAFWKTAVAGRSAFDIEGLWQPKFRILPKHRIVTAGSCFAQHIGRALAARRYHWVDAEPAPLALSAESRKHFNYGVFSFRTGNIYTATALLQWVSWAFGEATPPTEVWEKDGRFYDPFRPAIEPGGFENAQELFASREVTLAAIRRAVRESDIFVFTMGLTEAWYNLAAGHEYAMCPGTLAGTFDPAEHAFRNQPFNQIRRDLRAALNIMRGHNRGLRFLLTVSPVPLTATASGEHVLTATTLSKSTLRAVAGDMVSRSRFTDYFPSYEIITSCPYRGMFYEPNMRSVSPHGVAHVMNTFFADQAAKFGAQRYADNPQTEGHETSKDTPPPSVEDLVCEEEMLNAFQR</sequence>
<proteinExistence type="predicted"/>
<evidence type="ECO:0000313" key="3">
    <source>
        <dbReference type="EMBL" id="MBD3662406.1"/>
    </source>
</evidence>
<keyword evidence="4" id="KW-1185">Reference proteome</keyword>
<dbReference type="Proteomes" id="UP000635142">
    <property type="component" value="Unassembled WGS sequence"/>
</dbReference>
<dbReference type="EMBL" id="JACTAG010000001">
    <property type="protein sequence ID" value="MBD3662406.1"/>
    <property type="molecule type" value="Genomic_DNA"/>
</dbReference>
<feature type="region of interest" description="Disordered" evidence="1">
    <location>
        <begin position="1"/>
        <end position="20"/>
    </location>
</feature>
<feature type="region of interest" description="Disordered" evidence="1">
    <location>
        <begin position="339"/>
        <end position="359"/>
    </location>
</feature>
<dbReference type="InterPro" id="IPR014982">
    <property type="entry name" value="GSCFA"/>
</dbReference>